<dbReference type="FunFam" id="3.40.50.720:FF:000003">
    <property type="entry name" value="S-(hydroxymethyl)glutathione dehydrogenase"/>
    <property type="match status" value="1"/>
</dbReference>
<evidence type="ECO:0000256" key="6">
    <source>
        <dbReference type="RuleBase" id="RU361277"/>
    </source>
</evidence>
<dbReference type="InterPro" id="IPR013154">
    <property type="entry name" value="ADH-like_N"/>
</dbReference>
<dbReference type="SUPFAM" id="SSF50129">
    <property type="entry name" value="GroES-like"/>
    <property type="match status" value="2"/>
</dbReference>
<dbReference type="AlphaFoldDB" id="A0A370L5Z8"/>
<evidence type="ECO:0000256" key="3">
    <source>
        <dbReference type="ARBA" id="ARBA00022833"/>
    </source>
</evidence>
<proteinExistence type="inferred from homology"/>
<dbReference type="InterPro" id="IPR011032">
    <property type="entry name" value="GroES-like_sf"/>
</dbReference>
<dbReference type="OrthoDB" id="9770544at2"/>
<dbReference type="PANTHER" id="PTHR43880:SF12">
    <property type="entry name" value="ALCOHOL DEHYDROGENASE CLASS-3"/>
    <property type="match status" value="1"/>
</dbReference>
<dbReference type="GO" id="GO:0008270">
    <property type="term" value="F:zinc ion binding"/>
    <property type="evidence" value="ECO:0007669"/>
    <property type="project" value="InterPro"/>
</dbReference>
<comment type="similarity">
    <text evidence="6">Belongs to the zinc-containing alcohol dehydrogenase family.</text>
</comment>
<evidence type="ECO:0000259" key="7">
    <source>
        <dbReference type="SMART" id="SM00829"/>
    </source>
</evidence>
<dbReference type="CDD" id="cd08281">
    <property type="entry name" value="liver_ADH_like1"/>
    <property type="match status" value="1"/>
</dbReference>
<protein>
    <submittedName>
        <fullName evidence="8">Alcohol dehydrogenase</fullName>
    </submittedName>
</protein>
<evidence type="ECO:0000256" key="1">
    <source>
        <dbReference type="ARBA" id="ARBA00001947"/>
    </source>
</evidence>
<evidence type="ECO:0000256" key="5">
    <source>
        <dbReference type="ARBA" id="ARBA00023027"/>
    </source>
</evidence>
<organism evidence="8 9">
    <name type="scientific">Bosea caraganae</name>
    <dbReference type="NCBI Taxonomy" id="2763117"/>
    <lineage>
        <taxon>Bacteria</taxon>
        <taxon>Pseudomonadati</taxon>
        <taxon>Pseudomonadota</taxon>
        <taxon>Alphaproteobacteria</taxon>
        <taxon>Hyphomicrobiales</taxon>
        <taxon>Boseaceae</taxon>
        <taxon>Bosea</taxon>
    </lineage>
</organism>
<sequence>MLEHQAKPRGNAVKIRAAVLNASPVAAPYAQTKPLAIEEVELAPPGHDEVLVRVRAAGLCHSDLSVIDGNRPRPVPMVLGHEAAGEVVEPGAGVSDLKKGDRVIMVFVPSCGHCAPCSEGRPALCEPGNAANGIGELIGGGRRLSAGGKPVHHHIGVSAFAEYAVISRHSLVKVEADIPHEIAALFGCAVLTGVGAVVNTAKVRAGETIAVVGLGGVGLSALLGAVASGASRVIAVDLAEDKLRIARELGATDTFNAADADVVEKIRAATKGGVDHGLEMAGSVKALDLAYQITRRGGTTTTAGLANPAHSLSLSPVRLVAEERTLKGSYVGSCIPVRDIPRFIDLYLRGKLPVDRLLTSTSGLDGINEGFDALAEGRTIRHVILM</sequence>
<dbReference type="Pfam" id="PF00107">
    <property type="entry name" value="ADH_zinc_N"/>
    <property type="match status" value="1"/>
</dbReference>
<dbReference type="InterPro" id="IPR036291">
    <property type="entry name" value="NAD(P)-bd_dom_sf"/>
</dbReference>
<dbReference type="SUPFAM" id="SSF51735">
    <property type="entry name" value="NAD(P)-binding Rossmann-fold domains"/>
    <property type="match status" value="1"/>
</dbReference>
<keyword evidence="2 6" id="KW-0479">Metal-binding</keyword>
<keyword evidence="9" id="KW-1185">Reference proteome</keyword>
<feature type="domain" description="Enoyl reductase (ER)" evidence="7">
    <location>
        <begin position="30"/>
        <end position="385"/>
    </location>
</feature>
<dbReference type="InterPro" id="IPR002328">
    <property type="entry name" value="ADH_Zn_CS"/>
</dbReference>
<dbReference type="EMBL" id="QQTP01000006">
    <property type="protein sequence ID" value="RDJ24684.1"/>
    <property type="molecule type" value="Genomic_DNA"/>
</dbReference>
<comment type="caution">
    <text evidence="8">The sequence shown here is derived from an EMBL/GenBank/DDBJ whole genome shotgun (WGS) entry which is preliminary data.</text>
</comment>
<keyword evidence="5" id="KW-0520">NAD</keyword>
<dbReference type="Gene3D" id="3.40.50.720">
    <property type="entry name" value="NAD(P)-binding Rossmann-like Domain"/>
    <property type="match status" value="1"/>
</dbReference>
<dbReference type="InterPro" id="IPR013149">
    <property type="entry name" value="ADH-like_C"/>
</dbReference>
<dbReference type="GO" id="GO:0046294">
    <property type="term" value="P:formaldehyde catabolic process"/>
    <property type="evidence" value="ECO:0007669"/>
    <property type="project" value="TreeGrafter"/>
</dbReference>
<keyword evidence="4" id="KW-0560">Oxidoreductase</keyword>
<gene>
    <name evidence="8" type="ORF">DWE98_13490</name>
</gene>
<name>A0A370L5Z8_9HYPH</name>
<keyword evidence="3 6" id="KW-0862">Zinc</keyword>
<dbReference type="PROSITE" id="PS00059">
    <property type="entry name" value="ADH_ZINC"/>
    <property type="match status" value="1"/>
</dbReference>
<dbReference type="PANTHER" id="PTHR43880">
    <property type="entry name" value="ALCOHOL DEHYDROGENASE"/>
    <property type="match status" value="1"/>
</dbReference>
<evidence type="ECO:0000313" key="8">
    <source>
        <dbReference type="EMBL" id="RDJ24684.1"/>
    </source>
</evidence>
<dbReference type="Proteomes" id="UP000255207">
    <property type="component" value="Unassembled WGS sequence"/>
</dbReference>
<dbReference type="GO" id="GO:0051903">
    <property type="term" value="F:S-(hydroxymethyl)glutathione dehydrogenase [NAD(P)+] activity"/>
    <property type="evidence" value="ECO:0007669"/>
    <property type="project" value="TreeGrafter"/>
</dbReference>
<reference evidence="9" key="1">
    <citation type="submission" date="2018-07" db="EMBL/GenBank/DDBJ databases">
        <authorList>
            <person name="Safronova V.I."/>
            <person name="Chirak E.R."/>
            <person name="Sazanova A.L."/>
        </authorList>
    </citation>
    <scope>NUCLEOTIDE SEQUENCE [LARGE SCALE GENOMIC DNA]</scope>
    <source>
        <strain evidence="9">RCAM04685</strain>
    </source>
</reference>
<evidence type="ECO:0000256" key="4">
    <source>
        <dbReference type="ARBA" id="ARBA00023002"/>
    </source>
</evidence>
<dbReference type="InterPro" id="IPR020843">
    <property type="entry name" value="ER"/>
</dbReference>
<evidence type="ECO:0000313" key="9">
    <source>
        <dbReference type="Proteomes" id="UP000255207"/>
    </source>
</evidence>
<dbReference type="GO" id="GO:0005829">
    <property type="term" value="C:cytosol"/>
    <property type="evidence" value="ECO:0007669"/>
    <property type="project" value="TreeGrafter"/>
</dbReference>
<evidence type="ECO:0000256" key="2">
    <source>
        <dbReference type="ARBA" id="ARBA00022723"/>
    </source>
</evidence>
<dbReference type="SMART" id="SM00829">
    <property type="entry name" value="PKS_ER"/>
    <property type="match status" value="1"/>
</dbReference>
<comment type="cofactor">
    <cofactor evidence="1 6">
        <name>Zn(2+)</name>
        <dbReference type="ChEBI" id="CHEBI:29105"/>
    </cofactor>
</comment>
<dbReference type="Gene3D" id="3.90.180.10">
    <property type="entry name" value="Medium-chain alcohol dehydrogenases, catalytic domain"/>
    <property type="match status" value="1"/>
</dbReference>
<accession>A0A370L5Z8</accession>
<dbReference type="Pfam" id="PF08240">
    <property type="entry name" value="ADH_N"/>
    <property type="match status" value="1"/>
</dbReference>